<dbReference type="InterPro" id="IPR029058">
    <property type="entry name" value="AB_hydrolase_fold"/>
</dbReference>
<dbReference type="SUPFAM" id="SSF53474">
    <property type="entry name" value="alpha/beta-Hydrolases"/>
    <property type="match status" value="1"/>
</dbReference>
<feature type="domain" description="Serine aminopeptidase S33" evidence="2">
    <location>
        <begin position="28"/>
        <end position="264"/>
    </location>
</feature>
<protein>
    <submittedName>
        <fullName evidence="3">Alpha/beta hydrolase</fullName>
    </submittedName>
</protein>
<accession>A0A9Q3W958</accession>
<dbReference type="PANTHER" id="PTHR22946">
    <property type="entry name" value="DIENELACTONE HYDROLASE DOMAIN-CONTAINING PROTEIN-RELATED"/>
    <property type="match status" value="1"/>
</dbReference>
<dbReference type="GO" id="GO:0052689">
    <property type="term" value="F:carboxylic ester hydrolase activity"/>
    <property type="evidence" value="ECO:0007669"/>
    <property type="project" value="UniProtKB-ARBA"/>
</dbReference>
<evidence type="ECO:0000256" key="1">
    <source>
        <dbReference type="ARBA" id="ARBA00022801"/>
    </source>
</evidence>
<evidence type="ECO:0000259" key="2">
    <source>
        <dbReference type="Pfam" id="PF12146"/>
    </source>
</evidence>
<dbReference type="EMBL" id="JAJVKT010000054">
    <property type="protein sequence ID" value="MCE7511341.1"/>
    <property type="molecule type" value="Genomic_DNA"/>
</dbReference>
<reference evidence="3" key="1">
    <citation type="submission" date="2022-01" db="EMBL/GenBank/DDBJ databases">
        <authorList>
            <person name="Karlyshev A.V."/>
            <person name="Jaspars M."/>
        </authorList>
    </citation>
    <scope>NUCLEOTIDE SEQUENCE</scope>
    <source>
        <strain evidence="3">AGSA3-2</strain>
    </source>
</reference>
<dbReference type="PANTHER" id="PTHR22946:SF9">
    <property type="entry name" value="POLYKETIDE TRANSFERASE AF380"/>
    <property type="match status" value="1"/>
</dbReference>
<keyword evidence="1 3" id="KW-0378">Hydrolase</keyword>
<dbReference type="GeneID" id="94685281"/>
<evidence type="ECO:0000313" key="3">
    <source>
        <dbReference type="EMBL" id="MCE7511341.1"/>
    </source>
</evidence>
<organism evidence="3 4">
    <name type="scientific">Alloalcanivorax xenomutans</name>
    <dbReference type="NCBI Taxonomy" id="1094342"/>
    <lineage>
        <taxon>Bacteria</taxon>
        <taxon>Pseudomonadati</taxon>
        <taxon>Pseudomonadota</taxon>
        <taxon>Gammaproteobacteria</taxon>
        <taxon>Oceanospirillales</taxon>
        <taxon>Alcanivoracaceae</taxon>
        <taxon>Alloalcanivorax</taxon>
    </lineage>
</organism>
<dbReference type="InterPro" id="IPR050261">
    <property type="entry name" value="FrsA_esterase"/>
</dbReference>
<sequence>MSQSEAIRFVSAGQSCCGDLFLPEGDGPFATLIMAHGFGLTRECGLAPFRDAFLAAGYAVFWFDYRHFGDSEGMPRQLLSPARQVADWQAALHTVRGLAQVDSDRIVLWGTSFSGGLVTAVAARERVAGIISQCPMMDGFNAVLEVIRYAGLMQGLKLTALGALDAVRGAAGLAPYYVASAGQPGEVAAMSSDDAYQGYTALLADGVPNQVAARIAFSLPLFRPVTVADRVQCPALVLVCDEDTVAPARDADRAIARMPDATVRRYSIGHFDIYQGEHRERSLREQLAFLRRILAPSDEPATPEAGQ</sequence>
<dbReference type="AlphaFoldDB" id="A0A9Q3W958"/>
<comment type="caution">
    <text evidence="3">The sequence shown here is derived from an EMBL/GenBank/DDBJ whole genome shotgun (WGS) entry which is preliminary data.</text>
</comment>
<dbReference type="InterPro" id="IPR022742">
    <property type="entry name" value="Hydrolase_4"/>
</dbReference>
<dbReference type="Pfam" id="PF12146">
    <property type="entry name" value="Hydrolase_4"/>
    <property type="match status" value="1"/>
</dbReference>
<dbReference type="RefSeq" id="WP_233926251.1">
    <property type="nucleotide sequence ID" value="NZ_CP102389.1"/>
</dbReference>
<proteinExistence type="predicted"/>
<dbReference type="Gene3D" id="3.40.50.1820">
    <property type="entry name" value="alpha/beta hydrolase"/>
    <property type="match status" value="2"/>
</dbReference>
<name>A0A9Q3W958_9GAMM</name>
<evidence type="ECO:0000313" key="4">
    <source>
        <dbReference type="Proteomes" id="UP001107961"/>
    </source>
</evidence>
<dbReference type="Proteomes" id="UP001107961">
    <property type="component" value="Unassembled WGS sequence"/>
</dbReference>
<keyword evidence="4" id="KW-1185">Reference proteome</keyword>
<gene>
    <name evidence="3" type="ORF">LZG35_22130</name>
</gene>